<keyword evidence="3 4" id="KW-0408">Iron</keyword>
<proteinExistence type="predicted"/>
<evidence type="ECO:0000256" key="4">
    <source>
        <dbReference type="PROSITE-ProRule" id="PRU00433"/>
    </source>
</evidence>
<dbReference type="InterPro" id="IPR009056">
    <property type="entry name" value="Cyt_c-like_dom"/>
</dbReference>
<dbReference type="SUPFAM" id="SSF46626">
    <property type="entry name" value="Cytochrome c"/>
    <property type="match status" value="2"/>
</dbReference>
<dbReference type="Gene3D" id="1.10.760.10">
    <property type="entry name" value="Cytochrome c-like domain"/>
    <property type="match status" value="2"/>
</dbReference>
<dbReference type="InterPro" id="IPR051459">
    <property type="entry name" value="Cytochrome_c-type_DH"/>
</dbReference>
<evidence type="ECO:0000256" key="2">
    <source>
        <dbReference type="ARBA" id="ARBA00022723"/>
    </source>
</evidence>
<dbReference type="PANTHER" id="PTHR35008">
    <property type="entry name" value="BLL4482 PROTEIN-RELATED"/>
    <property type="match status" value="1"/>
</dbReference>
<sequence length="293" mass="32439">MNGFSAANTEIPDAPTVYPDGELGRMVKLGEDIIFNTNTHELTKGMVGNDLTCSNCHLQGGKGKTLGTFIGTATAFPAYSPREKTVQTLQNRINNCFMRSMNGKRPIIDTEASVAMATYVTWLSSGLPVTMNAKKPVNPFYTAEWWGKGWVLPMIKSATHDNYVNGQKLYTEKCASCHQADGQGLAAAKFPPVWGERSYNTGAGLSKPEKLPTYLLHNMPLGNANLTREEAVDISIYVDAQPRPDFDLQKSLYPREEMGHYNSIVMEEKHSVRSNFAKWGLDIDQIRGDKVIP</sequence>
<name>A0A3P1SXD1_9GAMM</name>
<dbReference type="PROSITE" id="PS51007">
    <property type="entry name" value="CYTC"/>
    <property type="match status" value="1"/>
</dbReference>
<dbReference type="Pfam" id="PF21342">
    <property type="entry name" value="SoxA-TsdA_cyt-c"/>
    <property type="match status" value="1"/>
</dbReference>
<dbReference type="InterPro" id="IPR036909">
    <property type="entry name" value="Cyt_c-like_dom_sf"/>
</dbReference>
<dbReference type="GO" id="GO:0046872">
    <property type="term" value="F:metal ion binding"/>
    <property type="evidence" value="ECO:0007669"/>
    <property type="project" value="UniProtKB-KW"/>
</dbReference>
<dbReference type="GO" id="GO:0020037">
    <property type="term" value="F:heme binding"/>
    <property type="evidence" value="ECO:0007669"/>
    <property type="project" value="InterPro"/>
</dbReference>
<gene>
    <name evidence="6" type="ORF">EHS89_00320</name>
</gene>
<evidence type="ECO:0000259" key="5">
    <source>
        <dbReference type="PROSITE" id="PS51007"/>
    </source>
</evidence>
<feature type="domain" description="Cytochrome c" evidence="5">
    <location>
        <begin position="161"/>
        <end position="242"/>
    </location>
</feature>
<dbReference type="PANTHER" id="PTHR35008:SF4">
    <property type="entry name" value="BLL4482 PROTEIN"/>
    <property type="match status" value="1"/>
</dbReference>
<evidence type="ECO:0000256" key="1">
    <source>
        <dbReference type="ARBA" id="ARBA00022617"/>
    </source>
</evidence>
<comment type="caution">
    <text evidence="6">The sequence shown here is derived from an EMBL/GenBank/DDBJ whole genome shotgun (WGS) entry which is preliminary data.</text>
</comment>
<accession>A0A3P1SXD1</accession>
<evidence type="ECO:0000256" key="3">
    <source>
        <dbReference type="ARBA" id="ARBA00023004"/>
    </source>
</evidence>
<reference evidence="6 7" key="1">
    <citation type="submission" date="2018-11" db="EMBL/GenBank/DDBJ databases">
        <title>The draft genome sequence of Amphritea balenae JAMM 1525T.</title>
        <authorList>
            <person name="Fang Z."/>
            <person name="Zhang Y."/>
            <person name="Han X."/>
        </authorList>
    </citation>
    <scope>NUCLEOTIDE SEQUENCE [LARGE SCALE GENOMIC DNA]</scope>
    <source>
        <strain evidence="6 7">JAMM 1525</strain>
    </source>
</reference>
<dbReference type="AlphaFoldDB" id="A0A3P1SXD1"/>
<evidence type="ECO:0000313" key="7">
    <source>
        <dbReference type="Proteomes" id="UP000267535"/>
    </source>
</evidence>
<evidence type="ECO:0000313" key="6">
    <source>
        <dbReference type="EMBL" id="RRD01800.1"/>
    </source>
</evidence>
<protein>
    <submittedName>
        <fullName evidence="6">Cytochrome C</fullName>
    </submittedName>
</protein>
<dbReference type="GO" id="GO:0009055">
    <property type="term" value="F:electron transfer activity"/>
    <property type="evidence" value="ECO:0007669"/>
    <property type="project" value="InterPro"/>
</dbReference>
<organism evidence="6 7">
    <name type="scientific">Amphritea balenae</name>
    <dbReference type="NCBI Taxonomy" id="452629"/>
    <lineage>
        <taxon>Bacteria</taxon>
        <taxon>Pseudomonadati</taxon>
        <taxon>Pseudomonadota</taxon>
        <taxon>Gammaproteobacteria</taxon>
        <taxon>Oceanospirillales</taxon>
        <taxon>Oceanospirillaceae</taxon>
        <taxon>Amphritea</taxon>
    </lineage>
</organism>
<keyword evidence="2 4" id="KW-0479">Metal-binding</keyword>
<dbReference type="OrthoDB" id="9779283at2"/>
<dbReference type="EMBL" id="RQXV01000001">
    <property type="protein sequence ID" value="RRD01800.1"/>
    <property type="molecule type" value="Genomic_DNA"/>
</dbReference>
<dbReference type="Pfam" id="PF00034">
    <property type="entry name" value="Cytochrom_C"/>
    <property type="match status" value="1"/>
</dbReference>
<keyword evidence="1 4" id="KW-0349">Heme</keyword>
<keyword evidence="7" id="KW-1185">Reference proteome</keyword>
<dbReference type="Proteomes" id="UP000267535">
    <property type="component" value="Unassembled WGS sequence"/>
</dbReference>